<feature type="domain" description="F-box" evidence="1">
    <location>
        <begin position="9"/>
        <end position="46"/>
    </location>
</feature>
<organism evidence="2 3">
    <name type="scientific">Plectus sambesii</name>
    <dbReference type="NCBI Taxonomy" id="2011161"/>
    <lineage>
        <taxon>Eukaryota</taxon>
        <taxon>Metazoa</taxon>
        <taxon>Ecdysozoa</taxon>
        <taxon>Nematoda</taxon>
        <taxon>Chromadorea</taxon>
        <taxon>Plectida</taxon>
        <taxon>Plectina</taxon>
        <taxon>Plectoidea</taxon>
        <taxon>Plectidae</taxon>
        <taxon>Plectus</taxon>
    </lineage>
</organism>
<dbReference type="AlphaFoldDB" id="A0A914W7H3"/>
<sequence length="337" mass="38147">MTIEPVTKLADELLITIFQYVGATNIPICQAVCGRWYNVILRHRNYLPKIHLSELRLLQSSPYESYISPGRPTDVAMRSSNSLLARIRNSLKKLREKRAATGLLYVRLVHQNRSTISDYSIEPSALRNHFQHFIIDYVEFNCLNGSALNTTLKSLTAARTQTRRVRISRCRLGRLSIASLGQYFEMEQDSLRGVSFHRCQGSYLVDDALVAKAGELDRLMVFSTAVPCTALTGATLRRFEAFTFSSVCLIRCNTKTEDIARLVQAWAENPRQNASISIDCPYYRVNATGISVAARELGVTDLVQLSNCGLIGRCKLERNGRILKVLCRDRENDHDFY</sequence>
<name>A0A914W7H3_9BILA</name>
<accession>A0A914W7H3</accession>
<evidence type="ECO:0000313" key="2">
    <source>
        <dbReference type="Proteomes" id="UP000887566"/>
    </source>
</evidence>
<evidence type="ECO:0000259" key="1">
    <source>
        <dbReference type="Pfam" id="PF00646"/>
    </source>
</evidence>
<dbReference type="Gene3D" id="1.20.1280.50">
    <property type="match status" value="1"/>
</dbReference>
<keyword evidence="2" id="KW-1185">Reference proteome</keyword>
<proteinExistence type="predicted"/>
<protein>
    <submittedName>
        <fullName evidence="3">F-box domain-containing protein</fullName>
    </submittedName>
</protein>
<dbReference type="InterPro" id="IPR001810">
    <property type="entry name" value="F-box_dom"/>
</dbReference>
<dbReference type="Proteomes" id="UP000887566">
    <property type="component" value="Unplaced"/>
</dbReference>
<dbReference type="Pfam" id="PF00646">
    <property type="entry name" value="F-box"/>
    <property type="match status" value="1"/>
</dbReference>
<evidence type="ECO:0000313" key="3">
    <source>
        <dbReference type="WBParaSite" id="PSAMB.scaffold3384size18505.g21272.t1"/>
    </source>
</evidence>
<dbReference type="InterPro" id="IPR036047">
    <property type="entry name" value="F-box-like_dom_sf"/>
</dbReference>
<dbReference type="WBParaSite" id="PSAMB.scaffold3384size18505.g21272.t1">
    <property type="protein sequence ID" value="PSAMB.scaffold3384size18505.g21272.t1"/>
    <property type="gene ID" value="PSAMB.scaffold3384size18505.g21272"/>
</dbReference>
<reference evidence="3" key="1">
    <citation type="submission" date="2022-11" db="UniProtKB">
        <authorList>
            <consortium name="WormBaseParasite"/>
        </authorList>
    </citation>
    <scope>IDENTIFICATION</scope>
</reference>
<dbReference type="SUPFAM" id="SSF81383">
    <property type="entry name" value="F-box domain"/>
    <property type="match status" value="1"/>
</dbReference>